<dbReference type="AlphaFoldDB" id="A0A4P7NAS3"/>
<dbReference type="SUPFAM" id="SSF47113">
    <property type="entry name" value="Histone-fold"/>
    <property type="match status" value="1"/>
</dbReference>
<dbReference type="GO" id="GO:0000786">
    <property type="term" value="C:nucleosome"/>
    <property type="evidence" value="ECO:0007669"/>
    <property type="project" value="UniProtKB-KW"/>
</dbReference>
<dbReference type="Proteomes" id="UP000294847">
    <property type="component" value="Chromosome 3"/>
</dbReference>
<evidence type="ECO:0000256" key="11">
    <source>
        <dbReference type="SAM" id="MobiDB-lite"/>
    </source>
</evidence>
<evidence type="ECO:0000313" key="12">
    <source>
        <dbReference type="EMBL" id="QBZ58822.1"/>
    </source>
</evidence>
<evidence type="ECO:0000256" key="10">
    <source>
        <dbReference type="RuleBase" id="RU000528"/>
    </source>
</evidence>
<accession>A0A4P7NAS3</accession>
<dbReference type="CDD" id="cd22912">
    <property type="entry name" value="HFD_H4"/>
    <property type="match status" value="1"/>
</dbReference>
<dbReference type="GO" id="GO:0046982">
    <property type="term" value="F:protein heterodimerization activity"/>
    <property type="evidence" value="ECO:0007669"/>
    <property type="project" value="InterPro"/>
</dbReference>
<gene>
    <name evidence="12" type="ORF">PoMZ_03779</name>
</gene>
<evidence type="ECO:0000256" key="5">
    <source>
        <dbReference type="ARBA" id="ARBA00011538"/>
    </source>
</evidence>
<evidence type="ECO:0000256" key="3">
    <source>
        <dbReference type="ARBA" id="ARBA00004286"/>
    </source>
</evidence>
<dbReference type="InterPro" id="IPR001951">
    <property type="entry name" value="Histone_H4"/>
</dbReference>
<keyword evidence="6 10" id="KW-0158">Chromosome</keyword>
<comment type="subunit">
    <text evidence="5 10">The nucleosome is a histone octamer containing two molecules each of H2A, H2B, H3 and H4 assembled in one H3-H4 heterotetramer and two H2A-H2B heterodimers. The octamer wraps approximately 147 bp of DNA.</text>
</comment>
<proteinExistence type="inferred from homology"/>
<feature type="compositionally biased region" description="Basic residues" evidence="11">
    <location>
        <begin position="34"/>
        <end position="50"/>
    </location>
</feature>
<dbReference type="SMR" id="A0A4P7NAS3"/>
<dbReference type="Gene3D" id="1.10.20.10">
    <property type="entry name" value="Histone, subunit A"/>
    <property type="match status" value="1"/>
</dbReference>
<evidence type="ECO:0000256" key="6">
    <source>
        <dbReference type="ARBA" id="ARBA00022454"/>
    </source>
</evidence>
<dbReference type="OMA" id="QACYSAY"/>
<dbReference type="FunFam" id="1.10.20.10:FF:000012">
    <property type="entry name" value="Histone H4"/>
    <property type="match status" value="1"/>
</dbReference>
<dbReference type="PANTHER" id="PTHR10484">
    <property type="entry name" value="HISTONE H4"/>
    <property type="match status" value="1"/>
</dbReference>
<evidence type="ECO:0000256" key="4">
    <source>
        <dbReference type="ARBA" id="ARBA00006564"/>
    </source>
</evidence>
<evidence type="ECO:0000256" key="7">
    <source>
        <dbReference type="ARBA" id="ARBA00023125"/>
    </source>
</evidence>
<dbReference type="InterPro" id="IPR009072">
    <property type="entry name" value="Histone-fold"/>
</dbReference>
<feature type="region of interest" description="Disordered" evidence="11">
    <location>
        <begin position="1"/>
        <end position="56"/>
    </location>
</feature>
<evidence type="ECO:0000313" key="13">
    <source>
        <dbReference type="Proteomes" id="UP000294847"/>
    </source>
</evidence>
<protein>
    <recommendedName>
        <fullName evidence="10">Histone H4</fullName>
    </recommendedName>
</protein>
<comment type="subcellular location">
    <subcellularLocation>
        <location evidence="3">Chromosome</location>
    </subcellularLocation>
    <subcellularLocation>
        <location evidence="2">Nucleus</location>
    </subcellularLocation>
</comment>
<evidence type="ECO:0000256" key="8">
    <source>
        <dbReference type="ARBA" id="ARBA00023242"/>
    </source>
</evidence>
<evidence type="ECO:0000256" key="2">
    <source>
        <dbReference type="ARBA" id="ARBA00004123"/>
    </source>
</evidence>
<sequence>MPTQPARGGPRSSMGGSAPTANMGPRIGTSGKVSGKKLLHGAGGKRHRKIQRDTISGITKGDIRRLARRGGVKRLSGMIYDETRGAMKQYLERILRDCVAYCDYRRAKTVTVHDVLHALKRIGRPIYGFDSLLPASKKAPVADS</sequence>
<evidence type="ECO:0000256" key="1">
    <source>
        <dbReference type="ARBA" id="ARBA00002001"/>
    </source>
</evidence>
<reference evidence="12 13" key="1">
    <citation type="journal article" date="2019" name="Mol. Biol. Evol.">
        <title>Blast fungal genomes show frequent chromosomal changes, gene gains and losses, and effector gene turnover.</title>
        <authorList>
            <person name="Gomez Luciano L.B."/>
            <person name="Jason Tsai I."/>
            <person name="Chuma I."/>
            <person name="Tosa Y."/>
            <person name="Chen Y.H."/>
            <person name="Li J.Y."/>
            <person name="Li M.Y."/>
            <person name="Jade Lu M.Y."/>
            <person name="Nakayashiki H."/>
            <person name="Li W.H."/>
        </authorList>
    </citation>
    <scope>NUCLEOTIDE SEQUENCE [LARGE SCALE GENOMIC DNA]</scope>
    <source>
        <strain evidence="12">MZ5-1-6</strain>
    </source>
</reference>
<dbReference type="PRINTS" id="PR00623">
    <property type="entry name" value="HISTONEH4"/>
</dbReference>
<keyword evidence="7 10" id="KW-0238">DNA-binding</keyword>
<dbReference type="GO" id="GO:0030527">
    <property type="term" value="F:structural constituent of chromatin"/>
    <property type="evidence" value="ECO:0007669"/>
    <property type="project" value="InterPro"/>
</dbReference>
<evidence type="ECO:0000256" key="9">
    <source>
        <dbReference type="ARBA" id="ARBA00023269"/>
    </source>
</evidence>
<dbReference type="GO" id="GO:0003677">
    <property type="term" value="F:DNA binding"/>
    <property type="evidence" value="ECO:0007669"/>
    <property type="project" value="UniProtKB-KW"/>
</dbReference>
<keyword evidence="8 10" id="KW-0539">Nucleus</keyword>
<name>A0A4P7NAS3_PYROR</name>
<dbReference type="EMBL" id="CP034206">
    <property type="protein sequence ID" value="QBZ58822.1"/>
    <property type="molecule type" value="Genomic_DNA"/>
</dbReference>
<comment type="function">
    <text evidence="1 10">Core component of nucleosome. Nucleosomes wrap and compact DNA into chromatin, limiting DNA accessibility to the cellular machineries which require DNA as a template. Histones thereby play a central role in transcription regulation, DNA repair, DNA replication and chromosomal stability. DNA accessibility is regulated via a complex set of post-translational modifications of histones, also called histone code, and nucleosome remodeling.</text>
</comment>
<comment type="similarity">
    <text evidence="4 10">Belongs to the histone H4 family.</text>
</comment>
<dbReference type="GO" id="GO:0005634">
    <property type="term" value="C:nucleus"/>
    <property type="evidence" value="ECO:0007669"/>
    <property type="project" value="UniProtKB-SubCell"/>
</dbReference>
<organism evidence="12 13">
    <name type="scientific">Pyricularia oryzae</name>
    <name type="common">Rice blast fungus</name>
    <name type="synonym">Magnaporthe oryzae</name>
    <dbReference type="NCBI Taxonomy" id="318829"/>
    <lineage>
        <taxon>Eukaryota</taxon>
        <taxon>Fungi</taxon>
        <taxon>Dikarya</taxon>
        <taxon>Ascomycota</taxon>
        <taxon>Pezizomycotina</taxon>
        <taxon>Sordariomycetes</taxon>
        <taxon>Sordariomycetidae</taxon>
        <taxon>Magnaporthales</taxon>
        <taxon>Pyriculariaceae</taxon>
        <taxon>Pyricularia</taxon>
    </lineage>
</organism>
<dbReference type="SMART" id="SM00417">
    <property type="entry name" value="H4"/>
    <property type="match status" value="1"/>
</dbReference>
<keyword evidence="9 10" id="KW-0544">Nucleosome core</keyword>